<keyword evidence="2" id="KW-1185">Reference proteome</keyword>
<feature type="region of interest" description="Disordered" evidence="1">
    <location>
        <begin position="65"/>
        <end position="96"/>
    </location>
</feature>
<sequence length="114" mass="12015">MHGGLMVAHVVQTTKTNGWTNSKVACVAHSFWMFSPYSSAGGTGLSRRVSLAGAVDSDELRKCISERSGTKPKMQDLPVSGEDDDDSVLTEEKTNITCPVGTPGNAAVSAMIKV</sequence>
<evidence type="ECO:0000313" key="2">
    <source>
        <dbReference type="Proteomes" id="UP000095281"/>
    </source>
</evidence>
<organism evidence="2 3">
    <name type="scientific">Meloidogyne hapla</name>
    <name type="common">Root-knot nematode worm</name>
    <dbReference type="NCBI Taxonomy" id="6305"/>
    <lineage>
        <taxon>Eukaryota</taxon>
        <taxon>Metazoa</taxon>
        <taxon>Ecdysozoa</taxon>
        <taxon>Nematoda</taxon>
        <taxon>Chromadorea</taxon>
        <taxon>Rhabditida</taxon>
        <taxon>Tylenchina</taxon>
        <taxon>Tylenchomorpha</taxon>
        <taxon>Tylenchoidea</taxon>
        <taxon>Meloidogynidae</taxon>
        <taxon>Meloidogyninae</taxon>
        <taxon>Meloidogyne</taxon>
    </lineage>
</organism>
<reference evidence="3" key="1">
    <citation type="submission" date="2016-11" db="UniProtKB">
        <authorList>
            <consortium name="WormBaseParasite"/>
        </authorList>
    </citation>
    <scope>IDENTIFICATION</scope>
</reference>
<accession>A0A1I8BMX0</accession>
<dbReference type="AlphaFoldDB" id="A0A1I8BMX0"/>
<protein>
    <submittedName>
        <fullName evidence="3">Uncharacterized protein</fullName>
    </submittedName>
</protein>
<proteinExistence type="predicted"/>
<dbReference type="Proteomes" id="UP000095281">
    <property type="component" value="Unplaced"/>
</dbReference>
<name>A0A1I8BMX0_MELHA</name>
<evidence type="ECO:0000256" key="1">
    <source>
        <dbReference type="SAM" id="MobiDB-lite"/>
    </source>
</evidence>
<evidence type="ECO:0000313" key="3">
    <source>
        <dbReference type="WBParaSite" id="MhA1_Contig320.frz3.gene21"/>
    </source>
</evidence>
<dbReference type="WBParaSite" id="MhA1_Contig320.frz3.gene21">
    <property type="protein sequence ID" value="MhA1_Contig320.frz3.gene21"/>
    <property type="gene ID" value="MhA1_Contig320.frz3.gene21"/>
</dbReference>